<dbReference type="EMBL" id="JAERRB010000001">
    <property type="protein sequence ID" value="MBL0740712.1"/>
    <property type="molecule type" value="Genomic_DNA"/>
</dbReference>
<keyword evidence="2" id="KW-0378">Hydrolase</keyword>
<dbReference type="SUPFAM" id="SSF53474">
    <property type="entry name" value="alpha/beta-Hydrolases"/>
    <property type="match status" value="1"/>
</dbReference>
<reference evidence="2 3" key="1">
    <citation type="submission" date="2021-01" db="EMBL/GenBank/DDBJ databases">
        <title>Chryseolinea sp. Jin1 Genome sequencing and assembly.</title>
        <authorList>
            <person name="Kim I."/>
        </authorList>
    </citation>
    <scope>NUCLEOTIDE SEQUENCE [LARGE SCALE GENOMIC DNA]</scope>
    <source>
        <strain evidence="2 3">Jin1</strain>
    </source>
</reference>
<comment type="caution">
    <text evidence="2">The sequence shown here is derived from an EMBL/GenBank/DDBJ whole genome shotgun (WGS) entry which is preliminary data.</text>
</comment>
<dbReference type="InterPro" id="IPR029058">
    <property type="entry name" value="AB_hydrolase_fold"/>
</dbReference>
<organism evidence="2 3">
    <name type="scientific">Chryseolinea lacunae</name>
    <dbReference type="NCBI Taxonomy" id="2801331"/>
    <lineage>
        <taxon>Bacteria</taxon>
        <taxon>Pseudomonadati</taxon>
        <taxon>Bacteroidota</taxon>
        <taxon>Cytophagia</taxon>
        <taxon>Cytophagales</taxon>
        <taxon>Fulvivirgaceae</taxon>
        <taxon>Chryseolinea</taxon>
    </lineage>
</organism>
<gene>
    <name evidence="2" type="ORF">JI741_05755</name>
</gene>
<sequence length="252" mass="26735">MFGFAAIAQSTAKKNETIVLVHGAWADASAWHGVTPLLQAKGYSVIEVNLPGHGKDETSFAGISLQSYVDAVTTAIGSKKNIILVGHSMAGLVISQTAEAIPGQIKELVYLSAFLPRNGESLLSLAKQDPDSHIGKYLNIDEKNGTAVIAKDRIVDVFALDAPKEVQTYLVANTKAEPLAPLATPVSLTEKNFGKVKKAYIFTTLDNAVSFNAQKAMVKNTPVGKEETLISSHTSFIASAGKLAEAIVKSVK</sequence>
<dbReference type="InterPro" id="IPR052897">
    <property type="entry name" value="Sec-Metab_Biosynth_Hydrolase"/>
</dbReference>
<evidence type="ECO:0000313" key="3">
    <source>
        <dbReference type="Proteomes" id="UP000613030"/>
    </source>
</evidence>
<keyword evidence="3" id="KW-1185">Reference proteome</keyword>
<dbReference type="Proteomes" id="UP000613030">
    <property type="component" value="Unassembled WGS sequence"/>
</dbReference>
<accession>A0ABS1KN82</accession>
<dbReference type="InterPro" id="IPR000073">
    <property type="entry name" value="AB_hydrolase_1"/>
</dbReference>
<name>A0ABS1KN82_9BACT</name>
<dbReference type="PANTHER" id="PTHR37017:SF11">
    <property type="entry name" value="ESTERASE_LIPASE_THIOESTERASE DOMAIN-CONTAINING PROTEIN"/>
    <property type="match status" value="1"/>
</dbReference>
<protein>
    <submittedName>
        <fullName evidence="2">Alpha/beta hydrolase</fullName>
    </submittedName>
</protein>
<dbReference type="Pfam" id="PF12697">
    <property type="entry name" value="Abhydrolase_6"/>
    <property type="match status" value="1"/>
</dbReference>
<dbReference type="PANTHER" id="PTHR37017">
    <property type="entry name" value="AB HYDROLASE-1 DOMAIN-CONTAINING PROTEIN-RELATED"/>
    <property type="match status" value="1"/>
</dbReference>
<evidence type="ECO:0000259" key="1">
    <source>
        <dbReference type="Pfam" id="PF12697"/>
    </source>
</evidence>
<dbReference type="GO" id="GO:0016787">
    <property type="term" value="F:hydrolase activity"/>
    <property type="evidence" value="ECO:0007669"/>
    <property type="project" value="UniProtKB-KW"/>
</dbReference>
<proteinExistence type="predicted"/>
<feature type="domain" description="AB hydrolase-1" evidence="1">
    <location>
        <begin position="18"/>
        <end position="233"/>
    </location>
</feature>
<dbReference type="Gene3D" id="3.40.50.1820">
    <property type="entry name" value="alpha/beta hydrolase"/>
    <property type="match status" value="1"/>
</dbReference>
<evidence type="ECO:0000313" key="2">
    <source>
        <dbReference type="EMBL" id="MBL0740712.1"/>
    </source>
</evidence>